<sequence>MAGLERARRLADRHQYLLERLEGDVMKGDINADAMEKRLEILDAVFNEAKTIYAGLDEESCPPPEMPKEAVITVSLRDIETRNTGDSVVSSSNSCVVEEEEALPYGFELRQIQKMKSLAYQKQWGMAVEQLLQTNCRHLTKTTRWAHDGIVKSGFGSMRREA</sequence>
<keyword evidence="2" id="KW-1185">Reference proteome</keyword>
<gene>
    <name evidence="1" type="ORF">M408DRAFT_27347</name>
</gene>
<dbReference type="EMBL" id="KN824328">
    <property type="protein sequence ID" value="KIM24060.1"/>
    <property type="molecule type" value="Genomic_DNA"/>
</dbReference>
<accession>A0A0C3AHD2</accession>
<organism evidence="1 2">
    <name type="scientific">Serendipita vermifera MAFF 305830</name>
    <dbReference type="NCBI Taxonomy" id="933852"/>
    <lineage>
        <taxon>Eukaryota</taxon>
        <taxon>Fungi</taxon>
        <taxon>Dikarya</taxon>
        <taxon>Basidiomycota</taxon>
        <taxon>Agaricomycotina</taxon>
        <taxon>Agaricomycetes</taxon>
        <taxon>Sebacinales</taxon>
        <taxon>Serendipitaceae</taxon>
        <taxon>Serendipita</taxon>
    </lineage>
</organism>
<reference evidence="1 2" key="1">
    <citation type="submission" date="2014-04" db="EMBL/GenBank/DDBJ databases">
        <authorList>
            <consortium name="DOE Joint Genome Institute"/>
            <person name="Kuo A."/>
            <person name="Zuccaro A."/>
            <person name="Kohler A."/>
            <person name="Nagy L.G."/>
            <person name="Floudas D."/>
            <person name="Copeland A."/>
            <person name="Barry K.W."/>
            <person name="Cichocki N."/>
            <person name="Veneault-Fourrey C."/>
            <person name="LaButti K."/>
            <person name="Lindquist E.A."/>
            <person name="Lipzen A."/>
            <person name="Lundell T."/>
            <person name="Morin E."/>
            <person name="Murat C."/>
            <person name="Sun H."/>
            <person name="Tunlid A."/>
            <person name="Henrissat B."/>
            <person name="Grigoriev I.V."/>
            <person name="Hibbett D.S."/>
            <person name="Martin F."/>
            <person name="Nordberg H.P."/>
            <person name="Cantor M.N."/>
            <person name="Hua S.X."/>
        </authorList>
    </citation>
    <scope>NUCLEOTIDE SEQUENCE [LARGE SCALE GENOMIC DNA]</scope>
    <source>
        <strain evidence="1 2">MAFF 305830</strain>
    </source>
</reference>
<protein>
    <submittedName>
        <fullName evidence="1">Uncharacterized protein</fullName>
    </submittedName>
</protein>
<reference evidence="2" key="2">
    <citation type="submission" date="2015-01" db="EMBL/GenBank/DDBJ databases">
        <title>Evolutionary Origins and Diversification of the Mycorrhizal Mutualists.</title>
        <authorList>
            <consortium name="DOE Joint Genome Institute"/>
            <consortium name="Mycorrhizal Genomics Consortium"/>
            <person name="Kohler A."/>
            <person name="Kuo A."/>
            <person name="Nagy L.G."/>
            <person name="Floudas D."/>
            <person name="Copeland A."/>
            <person name="Barry K.W."/>
            <person name="Cichocki N."/>
            <person name="Veneault-Fourrey C."/>
            <person name="LaButti K."/>
            <person name="Lindquist E.A."/>
            <person name="Lipzen A."/>
            <person name="Lundell T."/>
            <person name="Morin E."/>
            <person name="Murat C."/>
            <person name="Riley R."/>
            <person name="Ohm R."/>
            <person name="Sun H."/>
            <person name="Tunlid A."/>
            <person name="Henrissat B."/>
            <person name="Grigoriev I.V."/>
            <person name="Hibbett D.S."/>
            <person name="Martin F."/>
        </authorList>
    </citation>
    <scope>NUCLEOTIDE SEQUENCE [LARGE SCALE GENOMIC DNA]</scope>
    <source>
        <strain evidence="2">MAFF 305830</strain>
    </source>
</reference>
<dbReference type="HOGENOM" id="CLU_1636447_0_0_1"/>
<name>A0A0C3AHD2_SERVB</name>
<proteinExistence type="predicted"/>
<dbReference type="AlphaFoldDB" id="A0A0C3AHD2"/>
<evidence type="ECO:0000313" key="2">
    <source>
        <dbReference type="Proteomes" id="UP000054097"/>
    </source>
</evidence>
<dbReference type="Proteomes" id="UP000054097">
    <property type="component" value="Unassembled WGS sequence"/>
</dbReference>
<evidence type="ECO:0000313" key="1">
    <source>
        <dbReference type="EMBL" id="KIM24060.1"/>
    </source>
</evidence>